<accession>A0AAV9XMB9</accession>
<name>A0AAV9XMB9_9PEZI</name>
<dbReference type="EMBL" id="JAVHJO010000003">
    <property type="protein sequence ID" value="KAK6542077.1"/>
    <property type="molecule type" value="Genomic_DNA"/>
</dbReference>
<dbReference type="AlphaFoldDB" id="A0AAV9XMB9"/>
<sequence length="183" mass="22466">MLRWSWDGVRGPMWREMDQTDFSTAFRVSVWPKKITIEMDPNRFGIHKSALGIKEMFELFRRGDVHIFKMKYDKNPHHWKSWREFADWRRLGLRDDESESDYRLFVKMYHNLAYKISPETSTMLVVEMRRPKKYVPGEKPPMDKRNYRKMWGYLRLLGRKEREKKFRGWQAQAGVNFRWRPQA</sequence>
<keyword evidence="2" id="KW-1185">Reference proteome</keyword>
<evidence type="ECO:0000313" key="2">
    <source>
        <dbReference type="Proteomes" id="UP001365542"/>
    </source>
</evidence>
<evidence type="ECO:0000313" key="1">
    <source>
        <dbReference type="EMBL" id="KAK6542077.1"/>
    </source>
</evidence>
<dbReference type="Proteomes" id="UP001365542">
    <property type="component" value="Unassembled WGS sequence"/>
</dbReference>
<protein>
    <submittedName>
        <fullName evidence="1">Uncharacterized protein</fullName>
    </submittedName>
</protein>
<organism evidence="1 2">
    <name type="scientific">Orbilia ellipsospora</name>
    <dbReference type="NCBI Taxonomy" id="2528407"/>
    <lineage>
        <taxon>Eukaryota</taxon>
        <taxon>Fungi</taxon>
        <taxon>Dikarya</taxon>
        <taxon>Ascomycota</taxon>
        <taxon>Pezizomycotina</taxon>
        <taxon>Orbiliomycetes</taxon>
        <taxon>Orbiliales</taxon>
        <taxon>Orbiliaceae</taxon>
        <taxon>Orbilia</taxon>
    </lineage>
</organism>
<comment type="caution">
    <text evidence="1">The sequence shown here is derived from an EMBL/GenBank/DDBJ whole genome shotgun (WGS) entry which is preliminary data.</text>
</comment>
<gene>
    <name evidence="1" type="ORF">TWF694_007846</name>
</gene>
<proteinExistence type="predicted"/>
<reference evidence="1 2" key="1">
    <citation type="submission" date="2019-10" db="EMBL/GenBank/DDBJ databases">
        <authorList>
            <person name="Palmer J.M."/>
        </authorList>
    </citation>
    <scope>NUCLEOTIDE SEQUENCE [LARGE SCALE GENOMIC DNA]</scope>
    <source>
        <strain evidence="1 2">TWF694</strain>
    </source>
</reference>